<dbReference type="Proteomes" id="UP000197024">
    <property type="component" value="Chromosome"/>
</dbReference>
<gene>
    <name evidence="3" type="ORF">CD943_16315</name>
</gene>
<name>A0A1Z3M1L0_BREDI</name>
<dbReference type="GO" id="GO:0003677">
    <property type="term" value="F:DNA binding"/>
    <property type="evidence" value="ECO:0007669"/>
    <property type="project" value="InterPro"/>
</dbReference>
<feature type="domain" description="Tyr recombinase" evidence="2">
    <location>
        <begin position="190"/>
        <end position="367"/>
    </location>
</feature>
<dbReference type="InterPro" id="IPR002104">
    <property type="entry name" value="Integrase_catalytic"/>
</dbReference>
<keyword evidence="1" id="KW-0233">DNA recombination</keyword>
<dbReference type="GO" id="GO:0015074">
    <property type="term" value="P:DNA integration"/>
    <property type="evidence" value="ECO:0007669"/>
    <property type="project" value="InterPro"/>
</dbReference>
<dbReference type="SUPFAM" id="SSF56349">
    <property type="entry name" value="DNA breaking-rejoining enzymes"/>
    <property type="match status" value="1"/>
</dbReference>
<evidence type="ECO:0000313" key="3">
    <source>
        <dbReference type="EMBL" id="ASD28324.1"/>
    </source>
</evidence>
<dbReference type="AlphaFoldDB" id="A0A1Z3M1L0"/>
<reference evidence="3 4" key="2">
    <citation type="submission" date="2017-06" db="EMBL/GenBank/DDBJ databases">
        <authorList>
            <person name="Kim H.J."/>
            <person name="Triplett B.A."/>
        </authorList>
    </citation>
    <scope>NUCLEOTIDE SEQUENCE [LARGE SCALE GENOMIC DNA]</scope>
    <source>
        <strain evidence="3 4">BZC3</strain>
    </source>
</reference>
<accession>A0A1Z3M1L0</accession>
<sequence>MTEHDFVTASNGVQSPLPALPALPPLVKYFDRFGRREQVLRNPATEKWIIPVNGQKLTIDIDFGHPWIESFIKGHLVDILTRGSVITLQNYYRAFCELNSSGSLRTIIFAVATEPPSAFQNMWIDTFRNSLSRHQAVAIRSALRFACEWGVGQWRSSDVSLVRSLPGHELSKYAGVRNGSSMVATAQQSMLTEFLDQTARNACRLRGLGELQAAGVLALAFQFGLRRTQIASLEKEDFVFHSDDTLHVRVELLKQRGQKVGRTVNRRIQTSWVPIFKEWSARRRGPAQKFFDMTPDQVGAAISSWMEEITGKRHSGGDLRHTSAQRLVDAGVSRESLTDFLGHTDVTAANVYFSSSSTQAGLVNAAMGYSPAYQGVAAAARGDLITAAELLSRPIDQQIAGIPHGFPITGIGACKAGQSSCQRNPVLACYTCHKFLPVSEERVHRSLLEDMREVVRRFDQPERLARVSPAMMQLRLTLEAIEEVAEMAREGGGHDD</sequence>
<dbReference type="CDD" id="cd00397">
    <property type="entry name" value="DNA_BRE_C"/>
    <property type="match status" value="1"/>
</dbReference>
<evidence type="ECO:0000259" key="2">
    <source>
        <dbReference type="PROSITE" id="PS51898"/>
    </source>
</evidence>
<dbReference type="EMBL" id="CP021995">
    <property type="protein sequence ID" value="ASD28324.1"/>
    <property type="molecule type" value="Genomic_DNA"/>
</dbReference>
<dbReference type="RefSeq" id="WP_088411752.1">
    <property type="nucleotide sequence ID" value="NZ_CP021995.1"/>
</dbReference>
<dbReference type="Pfam" id="PF00589">
    <property type="entry name" value="Phage_integrase"/>
    <property type="match status" value="1"/>
</dbReference>
<organism evidence="3 4">
    <name type="scientific">Brevundimonas diminuta</name>
    <name type="common">Pseudomonas diminuta</name>
    <dbReference type="NCBI Taxonomy" id="293"/>
    <lineage>
        <taxon>Bacteria</taxon>
        <taxon>Pseudomonadati</taxon>
        <taxon>Pseudomonadota</taxon>
        <taxon>Alphaproteobacteria</taxon>
        <taxon>Caulobacterales</taxon>
        <taxon>Caulobacteraceae</taxon>
        <taxon>Brevundimonas</taxon>
    </lineage>
</organism>
<protein>
    <recommendedName>
        <fullName evidence="2">Tyr recombinase domain-containing protein</fullName>
    </recommendedName>
</protein>
<dbReference type="Gene3D" id="1.10.443.10">
    <property type="entry name" value="Intergrase catalytic core"/>
    <property type="match status" value="1"/>
</dbReference>
<dbReference type="InterPro" id="IPR013762">
    <property type="entry name" value="Integrase-like_cat_sf"/>
</dbReference>
<evidence type="ECO:0000313" key="4">
    <source>
        <dbReference type="Proteomes" id="UP000197024"/>
    </source>
</evidence>
<evidence type="ECO:0000256" key="1">
    <source>
        <dbReference type="ARBA" id="ARBA00023172"/>
    </source>
</evidence>
<dbReference type="GO" id="GO:0006310">
    <property type="term" value="P:DNA recombination"/>
    <property type="evidence" value="ECO:0007669"/>
    <property type="project" value="UniProtKB-KW"/>
</dbReference>
<reference evidence="3 4" key="1">
    <citation type="submission" date="2017-06" db="EMBL/GenBank/DDBJ databases">
        <title>Biodegradation of gentamicin by bacterial consortia AMQD4 in synthetic medium and raw gentamicin sewage.</title>
        <authorList>
            <person name="Chang H."/>
            <person name="Feng Y."/>
            <person name="Li Z."/>
            <person name="Xue J."/>
            <person name="Cheng D."/>
        </authorList>
    </citation>
    <scope>NUCLEOTIDE SEQUENCE [LARGE SCALE GENOMIC DNA]</scope>
    <source>
        <strain evidence="3 4">BZC3</strain>
    </source>
</reference>
<dbReference type="PROSITE" id="PS51898">
    <property type="entry name" value="TYR_RECOMBINASE"/>
    <property type="match status" value="1"/>
</dbReference>
<dbReference type="InterPro" id="IPR011010">
    <property type="entry name" value="DNA_brk_join_enz"/>
</dbReference>
<proteinExistence type="predicted"/>